<name>A0A7G5IIH2_9SPHN</name>
<dbReference type="AlphaFoldDB" id="A0A7G5IIH2"/>
<evidence type="ECO:0000313" key="2">
    <source>
        <dbReference type="Proteomes" id="UP000515292"/>
    </source>
</evidence>
<sequence>MTTPADPILPVYDNKSGLHVEARMLNKDAGFVREGRPMTVKLEAFPFMRRLPLPQVSAANLD</sequence>
<keyword evidence="2" id="KW-1185">Reference proteome</keyword>
<dbReference type="KEGG" id="sand:H3309_01235"/>
<reference evidence="1 2" key="1">
    <citation type="submission" date="2020-07" db="EMBL/GenBank/DDBJ databases">
        <title>Complete genome sequence for Sandaracinobacter sp. M6.</title>
        <authorList>
            <person name="Tang Y."/>
            <person name="Liu Q."/>
            <person name="Guo Z."/>
            <person name="Lei P."/>
            <person name="Huang B."/>
        </authorList>
    </citation>
    <scope>NUCLEOTIDE SEQUENCE [LARGE SCALE GENOMIC DNA]</scope>
    <source>
        <strain evidence="1 2">M6</strain>
    </source>
</reference>
<proteinExistence type="predicted"/>
<accession>A0A7G5IIH2</accession>
<dbReference type="RefSeq" id="WP_182296779.1">
    <property type="nucleotide sequence ID" value="NZ_CP059851.1"/>
</dbReference>
<dbReference type="Proteomes" id="UP000515292">
    <property type="component" value="Chromosome"/>
</dbReference>
<protein>
    <submittedName>
        <fullName evidence="1">Uncharacterized protein</fullName>
    </submittedName>
</protein>
<gene>
    <name evidence="1" type="ORF">H3309_01235</name>
</gene>
<organism evidence="1 2">
    <name type="scientific">Sandaracinobacteroides saxicola</name>
    <dbReference type="NCBI Taxonomy" id="2759707"/>
    <lineage>
        <taxon>Bacteria</taxon>
        <taxon>Pseudomonadati</taxon>
        <taxon>Pseudomonadota</taxon>
        <taxon>Alphaproteobacteria</taxon>
        <taxon>Sphingomonadales</taxon>
        <taxon>Sphingosinicellaceae</taxon>
        <taxon>Sandaracinobacteroides</taxon>
    </lineage>
</organism>
<evidence type="ECO:0000313" key="1">
    <source>
        <dbReference type="EMBL" id="QMW23164.1"/>
    </source>
</evidence>
<dbReference type="EMBL" id="CP059851">
    <property type="protein sequence ID" value="QMW23164.1"/>
    <property type="molecule type" value="Genomic_DNA"/>
</dbReference>